<reference evidence="3" key="1">
    <citation type="journal article" date="2017" name="Genome Biol.">
        <title>Comparative genomics reveals high biological diversity and specific adaptations in the industrially and medically important fungal genus Aspergillus.</title>
        <authorList>
            <person name="de Vries R.P."/>
            <person name="Riley R."/>
            <person name="Wiebenga A."/>
            <person name="Aguilar-Osorio G."/>
            <person name="Amillis S."/>
            <person name="Uchima C.A."/>
            <person name="Anderluh G."/>
            <person name="Asadollahi M."/>
            <person name="Askin M."/>
            <person name="Barry K."/>
            <person name="Battaglia E."/>
            <person name="Bayram O."/>
            <person name="Benocci T."/>
            <person name="Braus-Stromeyer S.A."/>
            <person name="Caldana C."/>
            <person name="Canovas D."/>
            <person name="Cerqueira G.C."/>
            <person name="Chen F."/>
            <person name="Chen W."/>
            <person name="Choi C."/>
            <person name="Clum A."/>
            <person name="Dos Santos R.A."/>
            <person name="Damasio A.R."/>
            <person name="Diallinas G."/>
            <person name="Emri T."/>
            <person name="Fekete E."/>
            <person name="Flipphi M."/>
            <person name="Freyberg S."/>
            <person name="Gallo A."/>
            <person name="Gournas C."/>
            <person name="Habgood R."/>
            <person name="Hainaut M."/>
            <person name="Harispe M.L."/>
            <person name="Henrissat B."/>
            <person name="Hilden K.S."/>
            <person name="Hope R."/>
            <person name="Hossain A."/>
            <person name="Karabika E."/>
            <person name="Karaffa L."/>
            <person name="Karanyi Z."/>
            <person name="Krasevec N."/>
            <person name="Kuo A."/>
            <person name="Kusch H."/>
            <person name="LaButti K."/>
            <person name="Lagendijk E.L."/>
            <person name="Lapidus A."/>
            <person name="Levasseur A."/>
            <person name="Lindquist E."/>
            <person name="Lipzen A."/>
            <person name="Logrieco A.F."/>
            <person name="MacCabe A."/>
            <person name="Maekelae M.R."/>
            <person name="Malavazi I."/>
            <person name="Melin P."/>
            <person name="Meyer V."/>
            <person name="Mielnichuk N."/>
            <person name="Miskei M."/>
            <person name="Molnar A.P."/>
            <person name="Mule G."/>
            <person name="Ngan C.Y."/>
            <person name="Orejas M."/>
            <person name="Orosz E."/>
            <person name="Ouedraogo J.P."/>
            <person name="Overkamp K.M."/>
            <person name="Park H.-S."/>
            <person name="Perrone G."/>
            <person name="Piumi F."/>
            <person name="Punt P.J."/>
            <person name="Ram A.F."/>
            <person name="Ramon A."/>
            <person name="Rauscher S."/>
            <person name="Record E."/>
            <person name="Riano-Pachon D.M."/>
            <person name="Robert V."/>
            <person name="Roehrig J."/>
            <person name="Ruller R."/>
            <person name="Salamov A."/>
            <person name="Salih N.S."/>
            <person name="Samson R.A."/>
            <person name="Sandor E."/>
            <person name="Sanguinetti M."/>
            <person name="Schuetze T."/>
            <person name="Sepcic K."/>
            <person name="Shelest E."/>
            <person name="Sherlock G."/>
            <person name="Sophianopoulou V."/>
            <person name="Squina F.M."/>
            <person name="Sun H."/>
            <person name="Susca A."/>
            <person name="Todd R.B."/>
            <person name="Tsang A."/>
            <person name="Unkles S.E."/>
            <person name="van de Wiele N."/>
            <person name="van Rossen-Uffink D."/>
            <person name="Oliveira J.V."/>
            <person name="Vesth T.C."/>
            <person name="Visser J."/>
            <person name="Yu J.-H."/>
            <person name="Zhou M."/>
            <person name="Andersen M.R."/>
            <person name="Archer D.B."/>
            <person name="Baker S.E."/>
            <person name="Benoit I."/>
            <person name="Brakhage A.A."/>
            <person name="Braus G.H."/>
            <person name="Fischer R."/>
            <person name="Frisvad J.C."/>
            <person name="Goldman G.H."/>
            <person name="Houbraken J."/>
            <person name="Oakley B."/>
            <person name="Pocsi I."/>
            <person name="Scazzocchio C."/>
            <person name="Seiboth B."/>
            <person name="vanKuyk P.A."/>
            <person name="Wortman J."/>
            <person name="Dyer P.S."/>
            <person name="Grigoriev I.V."/>
        </authorList>
    </citation>
    <scope>NUCLEOTIDE SEQUENCE [LARGE SCALE GENOMIC DNA]</scope>
    <source>
        <strain evidence="3">CBS 134.48</strain>
    </source>
</reference>
<keyword evidence="3" id="KW-1185">Reference proteome</keyword>
<name>A0A1L9NB15_ASPTC</name>
<evidence type="ECO:0000313" key="3">
    <source>
        <dbReference type="Proteomes" id="UP000184304"/>
    </source>
</evidence>
<organism evidence="2 3">
    <name type="scientific">Aspergillus tubingensis (strain CBS 134.48)</name>
    <dbReference type="NCBI Taxonomy" id="767770"/>
    <lineage>
        <taxon>Eukaryota</taxon>
        <taxon>Fungi</taxon>
        <taxon>Dikarya</taxon>
        <taxon>Ascomycota</taxon>
        <taxon>Pezizomycotina</taxon>
        <taxon>Eurotiomycetes</taxon>
        <taxon>Eurotiomycetidae</taxon>
        <taxon>Eurotiales</taxon>
        <taxon>Aspergillaceae</taxon>
        <taxon>Aspergillus</taxon>
        <taxon>Aspergillus subgen. Circumdati</taxon>
    </lineage>
</organism>
<dbReference type="Proteomes" id="UP000184304">
    <property type="component" value="Unassembled WGS sequence"/>
</dbReference>
<dbReference type="Pfam" id="PF10775">
    <property type="entry name" value="ATP_sub_h"/>
    <property type="match status" value="1"/>
</dbReference>
<dbReference type="OMA" id="PTPLIYH"/>
<evidence type="ECO:0000313" key="2">
    <source>
        <dbReference type="EMBL" id="OJI86476.1"/>
    </source>
</evidence>
<feature type="compositionally biased region" description="Low complexity" evidence="1">
    <location>
        <begin position="245"/>
        <end position="258"/>
    </location>
</feature>
<gene>
    <name evidence="2" type="ORF">ASPTUDRAFT_923458</name>
</gene>
<dbReference type="STRING" id="767770.A0A1L9NB15"/>
<evidence type="ECO:0008006" key="4">
    <source>
        <dbReference type="Google" id="ProtNLM"/>
    </source>
</evidence>
<proteinExistence type="predicted"/>
<dbReference type="PANTHER" id="PTHR28207:SF1">
    <property type="entry name" value="ATP SYNTHASE SUBUNIT H, MITOCHONDRIAL"/>
    <property type="match status" value="1"/>
</dbReference>
<protein>
    <recommendedName>
        <fullName evidence="4">ATP synthase subunit H, mitochondrial</fullName>
    </recommendedName>
</protein>
<evidence type="ECO:0000256" key="1">
    <source>
        <dbReference type="SAM" id="MobiDB-lite"/>
    </source>
</evidence>
<sequence length="273" mass="30217">MPQAYLNNNSNGRRCRRFPSENYMMNDNGEGPPVVTDMQVKDSWSCQSSQSKALKYSVITFSSVIPETSKPNLPDRDGTSQGLSVRVVSRKSVAEQTRKALRKSRPAESSAKPKAPEQTSNFQHRLQSALALLAETHLPPTPLIYHPAAMMSQTLRASRSLFSRVSRQQVSVSRRTFLTSAVRQADPVQELYLRELRAYKPTPVKAGDADAHVQKFAPPAAPQSPEEANLANELKSYESQEVEVEGQAAAGEAAPVEESWFEEEPEEEAHAAH</sequence>
<dbReference type="InterPro" id="IPR019711">
    <property type="entry name" value="ATP_synth_F0_suH"/>
</dbReference>
<feature type="region of interest" description="Disordered" evidence="1">
    <location>
        <begin position="66"/>
        <end position="122"/>
    </location>
</feature>
<dbReference type="EMBL" id="KV878187">
    <property type="protein sequence ID" value="OJI86476.1"/>
    <property type="molecule type" value="Genomic_DNA"/>
</dbReference>
<dbReference type="OrthoDB" id="274752at2759"/>
<dbReference type="AlphaFoldDB" id="A0A1L9NB15"/>
<feature type="region of interest" description="Disordered" evidence="1">
    <location>
        <begin position="217"/>
        <end position="273"/>
    </location>
</feature>
<dbReference type="GO" id="GO:0046933">
    <property type="term" value="F:proton-transporting ATP synthase activity, rotational mechanism"/>
    <property type="evidence" value="ECO:0007669"/>
    <property type="project" value="TreeGrafter"/>
</dbReference>
<dbReference type="PANTHER" id="PTHR28207">
    <property type="entry name" value="ATP SYNTHASE SUBUNIT H, MITOCHONDRIAL"/>
    <property type="match status" value="1"/>
</dbReference>
<dbReference type="VEuPathDB" id="FungiDB:ASPTUDRAFT_923458"/>
<accession>A0A1L9NB15</accession>